<dbReference type="RefSeq" id="WP_185005022.1">
    <property type="nucleotide sequence ID" value="NZ_BAAAUI010000025.1"/>
</dbReference>
<comment type="cofactor">
    <cofactor evidence="1">
        <name>Zn(2+)</name>
        <dbReference type="ChEBI" id="CHEBI:29105"/>
    </cofactor>
</comment>
<comment type="similarity">
    <text evidence="2">Belongs to the metallo-dependent hydrolases superfamily. Adenosine and AMP deaminases family.</text>
</comment>
<reference evidence="7 8" key="1">
    <citation type="submission" date="2020-08" db="EMBL/GenBank/DDBJ databases">
        <title>Sequencing the genomes of 1000 actinobacteria strains.</title>
        <authorList>
            <person name="Klenk H.-P."/>
        </authorList>
    </citation>
    <scope>NUCLEOTIDE SEQUENCE [LARGE SCALE GENOMIC DNA]</scope>
    <source>
        <strain evidence="7 8">DSM 44230</strain>
    </source>
</reference>
<dbReference type="Proteomes" id="UP000533598">
    <property type="component" value="Unassembled WGS sequence"/>
</dbReference>
<dbReference type="AlphaFoldDB" id="A0A7W7CDM5"/>
<evidence type="ECO:0000313" key="8">
    <source>
        <dbReference type="Proteomes" id="UP000533598"/>
    </source>
</evidence>
<evidence type="ECO:0000259" key="6">
    <source>
        <dbReference type="Pfam" id="PF00962"/>
    </source>
</evidence>
<evidence type="ECO:0000313" key="7">
    <source>
        <dbReference type="EMBL" id="MBB4679257.1"/>
    </source>
</evidence>
<evidence type="ECO:0000256" key="3">
    <source>
        <dbReference type="ARBA" id="ARBA00022723"/>
    </source>
</evidence>
<dbReference type="Gene3D" id="3.20.20.140">
    <property type="entry name" value="Metal-dependent hydrolases"/>
    <property type="match status" value="1"/>
</dbReference>
<sequence length="335" mass="36524">MRDLLTLPKTHLHVHLESTLRRETLQEIATTHGIELPDSLTSDGASFQGFRAFADANSHIRDCLRIPADFRRMAREFCADEAAQGTRYAEIRFTAAAHGERLGDLAMPLTAVLEGLDEGQAEHGIEVEIILDHSRRRSVERAQRTLELARRFPGRVIGLDMAGEESYSLAPFAQVIAEARDAGLHLVHHAGESCGPPSVREALTLGLTERLGHGFRVLEDRELAAEVADRGIPLEVCPSSNVTLGLVPDLPSHPLPELLAAGLVVTLNTDVPNFTGVTLTEEFQRVRDTFGLTDPQLADLARDAADASFAPPETKAELHRGIDAWLAAPPVTAMR</sequence>
<comment type="caution">
    <text evidence="7">The sequence shown here is derived from an EMBL/GenBank/DDBJ whole genome shotgun (WGS) entry which is preliminary data.</text>
</comment>
<proteinExistence type="inferred from homology"/>
<feature type="domain" description="Adenosine deaminase" evidence="6">
    <location>
        <begin position="8"/>
        <end position="325"/>
    </location>
</feature>
<keyword evidence="3" id="KW-0479">Metal-binding</keyword>
<dbReference type="NCBIfam" id="TIGR01430">
    <property type="entry name" value="aden_deam"/>
    <property type="match status" value="1"/>
</dbReference>
<dbReference type="PANTHER" id="PTHR43114:SF6">
    <property type="entry name" value="ADENINE DEAMINASE"/>
    <property type="match status" value="1"/>
</dbReference>
<dbReference type="GO" id="GO:0016814">
    <property type="term" value="F:hydrolase activity, acting on carbon-nitrogen (but not peptide) bonds, in cyclic amidines"/>
    <property type="evidence" value="ECO:0007669"/>
    <property type="project" value="UniProtKB-ARBA"/>
</dbReference>
<evidence type="ECO:0000256" key="4">
    <source>
        <dbReference type="ARBA" id="ARBA00022801"/>
    </source>
</evidence>
<evidence type="ECO:0000256" key="5">
    <source>
        <dbReference type="ARBA" id="ARBA00022833"/>
    </source>
</evidence>
<keyword evidence="8" id="KW-1185">Reference proteome</keyword>
<dbReference type="EC" id="3.5.4.4" evidence="7"/>
<dbReference type="GO" id="GO:0046872">
    <property type="term" value="F:metal ion binding"/>
    <property type="evidence" value="ECO:0007669"/>
    <property type="project" value="UniProtKB-KW"/>
</dbReference>
<name>A0A7W7CDM5_9PSEU</name>
<organism evidence="7 8">
    <name type="scientific">Crossiella cryophila</name>
    <dbReference type="NCBI Taxonomy" id="43355"/>
    <lineage>
        <taxon>Bacteria</taxon>
        <taxon>Bacillati</taxon>
        <taxon>Actinomycetota</taxon>
        <taxon>Actinomycetes</taxon>
        <taxon>Pseudonocardiales</taxon>
        <taxon>Pseudonocardiaceae</taxon>
        <taxon>Crossiella</taxon>
    </lineage>
</organism>
<gene>
    <name evidence="7" type="ORF">HNR67_005375</name>
</gene>
<dbReference type="InterPro" id="IPR001365">
    <property type="entry name" value="A_deaminase_dom"/>
</dbReference>
<dbReference type="PANTHER" id="PTHR43114">
    <property type="entry name" value="ADENINE DEAMINASE"/>
    <property type="match status" value="1"/>
</dbReference>
<dbReference type="Pfam" id="PF00962">
    <property type="entry name" value="A_deaminase"/>
    <property type="match status" value="1"/>
</dbReference>
<dbReference type="SUPFAM" id="SSF51556">
    <property type="entry name" value="Metallo-dependent hydrolases"/>
    <property type="match status" value="1"/>
</dbReference>
<protein>
    <submittedName>
        <fullName evidence="7">Adenosine deaminase</fullName>
        <ecNumber evidence="7">3.5.4.4</ecNumber>
    </submittedName>
</protein>
<keyword evidence="4 7" id="KW-0378">Hydrolase</keyword>
<dbReference type="InterPro" id="IPR006330">
    <property type="entry name" value="Ado/ade_deaminase"/>
</dbReference>
<evidence type="ECO:0000256" key="2">
    <source>
        <dbReference type="ARBA" id="ARBA00006676"/>
    </source>
</evidence>
<evidence type="ECO:0000256" key="1">
    <source>
        <dbReference type="ARBA" id="ARBA00001947"/>
    </source>
</evidence>
<accession>A0A7W7CDM5</accession>
<dbReference type="EMBL" id="JACHMH010000001">
    <property type="protein sequence ID" value="MBB4679257.1"/>
    <property type="molecule type" value="Genomic_DNA"/>
</dbReference>
<keyword evidence="5" id="KW-0862">Zinc</keyword>
<dbReference type="GO" id="GO:0019239">
    <property type="term" value="F:deaminase activity"/>
    <property type="evidence" value="ECO:0007669"/>
    <property type="project" value="InterPro"/>
</dbReference>
<dbReference type="InterPro" id="IPR032466">
    <property type="entry name" value="Metal_Hydrolase"/>
</dbReference>